<dbReference type="CDD" id="cd00865">
    <property type="entry name" value="PEBP_bact_arch"/>
    <property type="match status" value="1"/>
</dbReference>
<comment type="similarity">
    <text evidence="1">Belongs to the UPF0098 family.</text>
</comment>
<comment type="caution">
    <text evidence="2">The sequence shown here is derived from an EMBL/GenBank/DDBJ whole genome shotgun (WGS) entry which is preliminary data.</text>
</comment>
<evidence type="ECO:0000256" key="1">
    <source>
        <dbReference type="ARBA" id="ARBA00007120"/>
    </source>
</evidence>
<organism evidence="2 3">
    <name type="scientific">Saccharopolyspora halophila</name>
    <dbReference type="NCBI Taxonomy" id="405551"/>
    <lineage>
        <taxon>Bacteria</taxon>
        <taxon>Bacillati</taxon>
        <taxon>Actinomycetota</taxon>
        <taxon>Actinomycetes</taxon>
        <taxon>Pseudonocardiales</taxon>
        <taxon>Pseudonocardiaceae</taxon>
        <taxon>Saccharopolyspora</taxon>
    </lineage>
</organism>
<keyword evidence="3" id="KW-1185">Reference proteome</keyword>
<dbReference type="RefSeq" id="WP_344134592.1">
    <property type="nucleotide sequence ID" value="NZ_BAAARA010000015.1"/>
</dbReference>
<dbReference type="SUPFAM" id="SSF49777">
    <property type="entry name" value="PEBP-like"/>
    <property type="match status" value="1"/>
</dbReference>
<dbReference type="GO" id="GO:0004860">
    <property type="term" value="F:protein kinase inhibitor activity"/>
    <property type="evidence" value="ECO:0007669"/>
    <property type="project" value="UniProtKB-KW"/>
</dbReference>
<dbReference type="Gene3D" id="3.90.280.10">
    <property type="entry name" value="PEBP-like"/>
    <property type="match status" value="1"/>
</dbReference>
<sequence>MSLERPIDPDPYSFLPAVPEFTVTSADVNDGQAMTKALAYDGMGAGGENISPQLSWSGFPESTKSFVVTCFDPDAPIPGGFWHWVLVDIPANVTELATDAGNRNGQNVPAGAFHVANDMSEKAFGGAAPPPGDRPHRYYFVVHAVDTEELGVDDSVSPAVVSFMLAFHTVGRAVITPTYQH</sequence>
<reference evidence="2 3" key="1">
    <citation type="journal article" date="2019" name="Int. J. Syst. Evol. Microbiol.">
        <title>The Global Catalogue of Microorganisms (GCM) 10K type strain sequencing project: providing services to taxonomists for standard genome sequencing and annotation.</title>
        <authorList>
            <consortium name="The Broad Institute Genomics Platform"/>
            <consortium name="The Broad Institute Genome Sequencing Center for Infectious Disease"/>
            <person name="Wu L."/>
            <person name="Ma J."/>
        </authorList>
    </citation>
    <scope>NUCLEOTIDE SEQUENCE [LARGE SCALE GENOMIC DNA]</scope>
    <source>
        <strain evidence="2 3">JCM 16221</strain>
    </source>
</reference>
<name>A0ABN3GNG6_9PSEU</name>
<evidence type="ECO:0000313" key="2">
    <source>
        <dbReference type="EMBL" id="GAA2356622.1"/>
    </source>
</evidence>
<dbReference type="PANTHER" id="PTHR30289:SF1">
    <property type="entry name" value="PEBP (PHOSPHATIDYLETHANOLAMINE-BINDING PROTEIN) FAMILY PROTEIN"/>
    <property type="match status" value="1"/>
</dbReference>
<gene>
    <name evidence="2" type="ORF">GCM10009854_38580</name>
</gene>
<dbReference type="InterPro" id="IPR036610">
    <property type="entry name" value="PEBP-like_sf"/>
</dbReference>
<proteinExistence type="inferred from homology"/>
<keyword evidence="2" id="KW-0649">Protein kinase inhibitor</keyword>
<evidence type="ECO:0000313" key="3">
    <source>
        <dbReference type="Proteomes" id="UP001501218"/>
    </source>
</evidence>
<dbReference type="Proteomes" id="UP001501218">
    <property type="component" value="Unassembled WGS sequence"/>
</dbReference>
<dbReference type="EMBL" id="BAAARA010000015">
    <property type="protein sequence ID" value="GAA2356622.1"/>
    <property type="molecule type" value="Genomic_DNA"/>
</dbReference>
<dbReference type="InterPro" id="IPR008914">
    <property type="entry name" value="PEBP"/>
</dbReference>
<dbReference type="PANTHER" id="PTHR30289">
    <property type="entry name" value="UNCHARACTERIZED PROTEIN YBCL-RELATED"/>
    <property type="match status" value="1"/>
</dbReference>
<dbReference type="NCBIfam" id="TIGR00481">
    <property type="entry name" value="YbhB/YbcL family Raf kinase inhibitor-like protein"/>
    <property type="match status" value="1"/>
</dbReference>
<dbReference type="Pfam" id="PF01161">
    <property type="entry name" value="PBP"/>
    <property type="match status" value="1"/>
</dbReference>
<accession>A0ABN3GNG6</accession>
<protein>
    <submittedName>
        <fullName evidence="2">YbhB/YbcL family Raf kinase inhibitor-like protein</fullName>
    </submittedName>
</protein>
<dbReference type="InterPro" id="IPR005247">
    <property type="entry name" value="YbhB_YbcL/LppC-like"/>
</dbReference>